<feature type="transmembrane region" description="Helical" evidence="15">
    <location>
        <begin position="121"/>
        <end position="139"/>
    </location>
</feature>
<keyword evidence="5" id="KW-0479">Metal-binding</keyword>
<reference evidence="17" key="1">
    <citation type="journal article" date="2014" name="PLoS Negl. Trop. Dis.">
        <title>An updated insight into the Sialotranscriptome of Triatoma infestans: developmental stage and geographic variations.</title>
        <authorList>
            <person name="Schwarz A."/>
            <person name="Medrano-Mercado N."/>
            <person name="Schaub G.A."/>
            <person name="Struchiner C.J."/>
            <person name="Bargues M.D."/>
            <person name="Levy M.Z."/>
            <person name="Ribeiro J.M."/>
        </authorList>
    </citation>
    <scope>NUCLEOTIDE SEQUENCE</scope>
    <source>
        <strain evidence="17">Chile</strain>
        <tissue evidence="17">Salivary glands</tissue>
    </source>
</reference>
<feature type="transmembrane region" description="Helical" evidence="15">
    <location>
        <begin position="169"/>
        <end position="189"/>
    </location>
</feature>
<sequence length="522" mass="57627">MIADNETKPLLPKNVSRRASLCGNGFRFYESEACNRHVDPKYNVSARRIYTSRRAFSQDSIPPTNSIDKFMESPASGKPEAGWTEVATRQSSIVTIFAVWNTMMGTSLLAMPWGIGRAGLVVGPVLTALMGALCLYTAYCNLRAHRQFGSATGEISELTRTLLGASSEVVSKIFSLIVLLGANIVYWILMSNFLYHSIDYLYSIIKQIPYDANENATSAASGVYCPNNKVVSSSASGEGDSLFTEIWNLDYTVPVFLALIIVPLLNFKSPTFFTKFNSLGTLSVMYLIIFVFVKSISWGVHIDIKNPASINYSPLAKPSFPATSGMLALSFFIHNIIITIMRSNADQKNNGRDLSIAYALVTATYLLIGAVFYISFPLAKSCIQDNLLNNFVGWDTMTVVGRVFLLFQLVTVYPLISYMLRVQSMVALTGIPYPSRLHVIAFNAVLVTTCILFAIFLPKIGTIIRYTGALSGLVHVFTLPCLLRLATLYKNDKIKPSSWILYTVIPLFGAINLLGQFFVSDN</sequence>
<feature type="transmembrane region" description="Helical" evidence="15">
    <location>
        <begin position="463"/>
        <end position="487"/>
    </location>
</feature>
<feature type="transmembrane region" description="Helical" evidence="15">
    <location>
        <begin position="320"/>
        <end position="342"/>
    </location>
</feature>
<dbReference type="AlphaFoldDB" id="A0A023F2V8"/>
<name>A0A023F2V8_TRIIF</name>
<dbReference type="GO" id="GO:0015179">
    <property type="term" value="F:L-amino acid transmembrane transporter activity"/>
    <property type="evidence" value="ECO:0007669"/>
    <property type="project" value="TreeGrafter"/>
</dbReference>
<feature type="transmembrane region" description="Helical" evidence="15">
    <location>
        <begin position="251"/>
        <end position="267"/>
    </location>
</feature>
<organism evidence="17">
    <name type="scientific">Triatoma infestans</name>
    <name type="common">Assassin bug</name>
    <dbReference type="NCBI Taxonomy" id="30076"/>
    <lineage>
        <taxon>Eukaryota</taxon>
        <taxon>Metazoa</taxon>
        <taxon>Ecdysozoa</taxon>
        <taxon>Arthropoda</taxon>
        <taxon>Hexapoda</taxon>
        <taxon>Insecta</taxon>
        <taxon>Pterygota</taxon>
        <taxon>Neoptera</taxon>
        <taxon>Paraneoptera</taxon>
        <taxon>Hemiptera</taxon>
        <taxon>Heteroptera</taxon>
        <taxon>Panheteroptera</taxon>
        <taxon>Cimicomorpha</taxon>
        <taxon>Reduviidae</taxon>
        <taxon>Triatominae</taxon>
        <taxon>Triatoma</taxon>
    </lineage>
</organism>
<evidence type="ECO:0000256" key="8">
    <source>
        <dbReference type="ARBA" id="ARBA00022989"/>
    </source>
</evidence>
<dbReference type="GO" id="GO:0046872">
    <property type="term" value="F:metal ion binding"/>
    <property type="evidence" value="ECO:0007669"/>
    <property type="project" value="UniProtKB-KW"/>
</dbReference>
<keyword evidence="3" id="KW-0813">Transport</keyword>
<evidence type="ECO:0000256" key="10">
    <source>
        <dbReference type="ARBA" id="ARBA00023136"/>
    </source>
</evidence>
<proteinExistence type="evidence at transcript level"/>
<evidence type="ECO:0000256" key="7">
    <source>
        <dbReference type="ARBA" id="ARBA00022970"/>
    </source>
</evidence>
<feature type="transmembrane region" description="Helical" evidence="15">
    <location>
        <begin position="279"/>
        <end position="300"/>
    </location>
</feature>
<evidence type="ECO:0000256" key="11">
    <source>
        <dbReference type="ARBA" id="ARBA00023157"/>
    </source>
</evidence>
<feature type="transmembrane region" description="Helical" evidence="15">
    <location>
        <begin position="354"/>
        <end position="376"/>
    </location>
</feature>
<keyword evidence="7" id="KW-0029">Amino-acid transport</keyword>
<evidence type="ECO:0000256" key="15">
    <source>
        <dbReference type="SAM" id="Phobius"/>
    </source>
</evidence>
<evidence type="ECO:0000256" key="6">
    <source>
        <dbReference type="ARBA" id="ARBA00022753"/>
    </source>
</evidence>
<feature type="domain" description="Amino acid transporter transmembrane" evidence="16">
    <location>
        <begin position="257"/>
        <end position="511"/>
    </location>
</feature>
<dbReference type="EMBL" id="GBBI01003338">
    <property type="protein sequence ID" value="JAC15374.1"/>
    <property type="molecule type" value="mRNA"/>
</dbReference>
<keyword evidence="13" id="KW-0458">Lysosome</keyword>
<feature type="transmembrane region" description="Helical" evidence="15">
    <location>
        <begin position="499"/>
        <end position="519"/>
    </location>
</feature>
<comment type="similarity">
    <text evidence="14">Belongs to the amino acid/polyamine transporter 2 family. SLC38A9 subfamily.</text>
</comment>
<feature type="transmembrane region" description="Helical" evidence="15">
    <location>
        <begin position="396"/>
        <end position="416"/>
    </location>
</feature>
<evidence type="ECO:0000256" key="13">
    <source>
        <dbReference type="ARBA" id="ARBA00023228"/>
    </source>
</evidence>
<feature type="domain" description="Amino acid transporter transmembrane" evidence="16">
    <location>
        <begin position="93"/>
        <end position="199"/>
    </location>
</feature>
<evidence type="ECO:0000256" key="2">
    <source>
        <dbReference type="ARBA" id="ARBA00004155"/>
    </source>
</evidence>
<keyword evidence="12" id="KW-0325">Glycoprotein</keyword>
<evidence type="ECO:0000256" key="3">
    <source>
        <dbReference type="ARBA" id="ARBA00022448"/>
    </source>
</evidence>
<evidence type="ECO:0000256" key="9">
    <source>
        <dbReference type="ARBA" id="ARBA00023053"/>
    </source>
</evidence>
<evidence type="ECO:0000256" key="12">
    <source>
        <dbReference type="ARBA" id="ARBA00023180"/>
    </source>
</evidence>
<keyword evidence="8 15" id="KW-1133">Transmembrane helix</keyword>
<dbReference type="PANTHER" id="PTHR22950">
    <property type="entry name" value="AMINO ACID TRANSPORTER"/>
    <property type="match status" value="1"/>
</dbReference>
<evidence type="ECO:0000256" key="14">
    <source>
        <dbReference type="ARBA" id="ARBA00038442"/>
    </source>
</evidence>
<keyword evidence="10 15" id="KW-0472">Membrane</keyword>
<evidence type="ECO:0000259" key="16">
    <source>
        <dbReference type="Pfam" id="PF01490"/>
    </source>
</evidence>
<comment type="subcellular location">
    <subcellularLocation>
        <location evidence="1">Late endosome membrane</location>
        <topology evidence="1">Multi-pass membrane protein</topology>
    </subcellularLocation>
    <subcellularLocation>
        <location evidence="2">Lysosome membrane</location>
        <topology evidence="2">Multi-pass membrane protein</topology>
    </subcellularLocation>
</comment>
<feature type="transmembrane region" description="Helical" evidence="15">
    <location>
        <begin position="437"/>
        <end position="457"/>
    </location>
</feature>
<feature type="transmembrane region" description="Helical" evidence="15">
    <location>
        <begin position="93"/>
        <end position="115"/>
    </location>
</feature>
<keyword evidence="4 15" id="KW-0812">Transmembrane</keyword>
<dbReference type="InterPro" id="IPR013057">
    <property type="entry name" value="AA_transpt_TM"/>
</dbReference>
<dbReference type="PANTHER" id="PTHR22950:SF244">
    <property type="entry name" value="NEUTRAL AMINO ACID TRANSPORTER 9"/>
    <property type="match status" value="1"/>
</dbReference>
<keyword evidence="9" id="KW-0915">Sodium</keyword>
<keyword evidence="6" id="KW-0967">Endosome</keyword>
<evidence type="ECO:0000256" key="4">
    <source>
        <dbReference type="ARBA" id="ARBA00022692"/>
    </source>
</evidence>
<keyword evidence="11" id="KW-1015">Disulfide bond</keyword>
<protein>
    <submittedName>
        <fullName evidence="17">Putative sodium-coupled neutral amino acid transporter 9-like protein</fullName>
    </submittedName>
</protein>
<accession>A0A023F2V8</accession>
<evidence type="ECO:0000313" key="17">
    <source>
        <dbReference type="EMBL" id="JAC15374.1"/>
    </source>
</evidence>
<dbReference type="GO" id="GO:0005765">
    <property type="term" value="C:lysosomal membrane"/>
    <property type="evidence" value="ECO:0007669"/>
    <property type="project" value="UniProtKB-SubCell"/>
</dbReference>
<dbReference type="Pfam" id="PF01490">
    <property type="entry name" value="Aa_trans"/>
    <property type="match status" value="2"/>
</dbReference>
<evidence type="ECO:0000256" key="5">
    <source>
        <dbReference type="ARBA" id="ARBA00022723"/>
    </source>
</evidence>
<evidence type="ECO:0000256" key="1">
    <source>
        <dbReference type="ARBA" id="ARBA00004107"/>
    </source>
</evidence>
<dbReference type="GO" id="GO:0031902">
    <property type="term" value="C:late endosome membrane"/>
    <property type="evidence" value="ECO:0007669"/>
    <property type="project" value="UniProtKB-SubCell"/>
</dbReference>